<dbReference type="EMBL" id="QGML01000324">
    <property type="protein sequence ID" value="TVY92396.1"/>
    <property type="molecule type" value="Genomic_DNA"/>
</dbReference>
<keyword evidence="4" id="KW-1185">Reference proteome</keyword>
<feature type="compositionally biased region" description="Low complexity" evidence="1">
    <location>
        <begin position="412"/>
        <end position="432"/>
    </location>
</feature>
<keyword evidence="2" id="KW-0732">Signal</keyword>
<organism evidence="3 4">
    <name type="scientific">Lachnellula willkommii</name>
    <dbReference type="NCBI Taxonomy" id="215461"/>
    <lineage>
        <taxon>Eukaryota</taxon>
        <taxon>Fungi</taxon>
        <taxon>Dikarya</taxon>
        <taxon>Ascomycota</taxon>
        <taxon>Pezizomycotina</taxon>
        <taxon>Leotiomycetes</taxon>
        <taxon>Helotiales</taxon>
        <taxon>Lachnaceae</taxon>
        <taxon>Lachnellula</taxon>
    </lineage>
</organism>
<evidence type="ECO:0000313" key="4">
    <source>
        <dbReference type="Proteomes" id="UP000315522"/>
    </source>
</evidence>
<feature type="signal peptide" evidence="2">
    <location>
        <begin position="1"/>
        <end position="19"/>
    </location>
</feature>
<accession>A0A559MHF3</accession>
<dbReference type="PANTHER" id="PTHR37981:SF1">
    <property type="entry name" value="SGNH HYDROLASE-TYPE ESTERASE DOMAIN-CONTAINING PROTEIN"/>
    <property type="match status" value="1"/>
</dbReference>
<dbReference type="AlphaFoldDB" id="A0A559MHF3"/>
<dbReference type="GO" id="GO:0016788">
    <property type="term" value="F:hydrolase activity, acting on ester bonds"/>
    <property type="evidence" value="ECO:0007669"/>
    <property type="project" value="InterPro"/>
</dbReference>
<feature type="region of interest" description="Disordered" evidence="1">
    <location>
        <begin position="411"/>
        <end position="432"/>
    </location>
</feature>
<comment type="caution">
    <text evidence="3">The sequence shown here is derived from an EMBL/GenBank/DDBJ whole genome shotgun (WGS) entry which is preliminary data.</text>
</comment>
<gene>
    <name evidence="3" type="ORF">LAWI1_G001853</name>
</gene>
<evidence type="ECO:0000313" key="3">
    <source>
        <dbReference type="EMBL" id="TVY92396.1"/>
    </source>
</evidence>
<sequence>MRVTFTQLTLQVLLVSASSLPPTSQRQESSLGKRDTFAWSVIGDSWASGVAYNLSNVYGPTDGKFCYRTKEAWGSQMRDDFSWIASGLQAFYFGACGGTLMNDLKGQMSRDPNHSSLIWGMFGGNNAYFGAIARACIYQPYTPEHPFGWGPPWNEDTDGTGLCKQNIKKAEDYLSNPNFMRKELTDALNDILSVAQNNLTSNGPLDFYLSSYVRFFDETTDDCDKWSFAHDKLSAGHPKVVKGLRKIINDLSLEVNNLQSDVIKNYKIPSPNLPNVRVHNSQPDSIFDGHRFCEKGATFEDQYYGKDLWLWNLQYYDESSGEEVAVAMTDKDSTKFMTSPVGVNVTQGFQTVLGADRNPDAIIPQGDDANTQQYGFGWTARPFHPKFDGHKALKDFFIKQMRDDKVPGVKLAESPANASSPSPASTSAAPPAAAPTLACNGINNVNWMTRDAIASKGSMFCADAAKQGVQDHDSGSIVRSYDTGTVNDLDLSMDWPLGAVFRPSEPDCNEYIRQIMDNWKHGGSIQVGQVKYNVTPKPQRYIPGICSMHVHEYETWDGIGDQRKHKFQVTVDAKDGSGNALSGSGGDQWASDSDPYVMQGYYDSLIFVPESQSGDYIQFQLGAQHWTTKDPSNTAKCDVGDWNKDTKPIHRDMDCTFQC</sequence>
<evidence type="ECO:0000256" key="2">
    <source>
        <dbReference type="SAM" id="SignalP"/>
    </source>
</evidence>
<evidence type="ECO:0008006" key="5">
    <source>
        <dbReference type="Google" id="ProtNLM"/>
    </source>
</evidence>
<dbReference type="InterPro" id="IPR037460">
    <property type="entry name" value="SEST-like"/>
</dbReference>
<dbReference type="PANTHER" id="PTHR37981">
    <property type="entry name" value="LIPASE 2"/>
    <property type="match status" value="1"/>
</dbReference>
<dbReference type="InterPro" id="IPR036514">
    <property type="entry name" value="SGNH_hydro_sf"/>
</dbReference>
<dbReference type="SUPFAM" id="SSF52266">
    <property type="entry name" value="SGNH hydrolase"/>
    <property type="match status" value="1"/>
</dbReference>
<protein>
    <recommendedName>
        <fullName evidence="5">SGNH hydrolase-type esterase domain-containing protein</fullName>
    </recommendedName>
</protein>
<reference evidence="3 4" key="1">
    <citation type="submission" date="2018-05" db="EMBL/GenBank/DDBJ databases">
        <title>Genome sequencing and assembly of the regulated plant pathogen Lachnellula willkommii and related sister species for the development of diagnostic species identification markers.</title>
        <authorList>
            <person name="Giroux E."/>
            <person name="Bilodeau G."/>
        </authorList>
    </citation>
    <scope>NUCLEOTIDE SEQUENCE [LARGE SCALE GENOMIC DNA]</scope>
    <source>
        <strain evidence="3 4">CBS 172.35</strain>
    </source>
</reference>
<dbReference type="Proteomes" id="UP000315522">
    <property type="component" value="Unassembled WGS sequence"/>
</dbReference>
<dbReference type="Gene3D" id="3.40.50.1110">
    <property type="entry name" value="SGNH hydrolase"/>
    <property type="match status" value="1"/>
</dbReference>
<name>A0A559MHF3_9HELO</name>
<dbReference type="GO" id="GO:0006629">
    <property type="term" value="P:lipid metabolic process"/>
    <property type="evidence" value="ECO:0007669"/>
    <property type="project" value="TreeGrafter"/>
</dbReference>
<proteinExistence type="predicted"/>
<feature type="chain" id="PRO_5021793354" description="SGNH hydrolase-type esterase domain-containing protein" evidence="2">
    <location>
        <begin position="20"/>
        <end position="659"/>
    </location>
</feature>
<evidence type="ECO:0000256" key="1">
    <source>
        <dbReference type="SAM" id="MobiDB-lite"/>
    </source>
</evidence>